<dbReference type="EMBL" id="CP117411">
    <property type="protein sequence ID" value="WCT75376.1"/>
    <property type="molecule type" value="Genomic_DNA"/>
</dbReference>
<gene>
    <name evidence="1" type="ORF">PQ455_02855</name>
</gene>
<sequence length="197" mass="21919">MEDGKNAPAAGRHTEGNDQMEMMLHHQNFMLAVRQQMGWPAFKPANDAIGWTSGREVDFEVGSEVARIAQMLSKDLVYAGWASTRAKDPTSFCVAYREMLTIDIVDRLVPWAASDEAPLVLVSTRADEYFAIDRRGSLVRVEGRPRNIGKGRKLAMKRIKVAAATMGDEMLANNRVVPTGGEWIAPETPIETIVQFR</sequence>
<evidence type="ECO:0000313" key="1">
    <source>
        <dbReference type="EMBL" id="WCT75376.1"/>
    </source>
</evidence>
<dbReference type="RefSeq" id="WP_273691202.1">
    <property type="nucleotide sequence ID" value="NZ_CP117411.1"/>
</dbReference>
<keyword evidence="2" id="KW-1185">Reference proteome</keyword>
<proteinExistence type="predicted"/>
<accession>A0ABY7TQ68</accession>
<name>A0ABY7TQ68_9SPHN</name>
<evidence type="ECO:0000313" key="2">
    <source>
        <dbReference type="Proteomes" id="UP001220395"/>
    </source>
</evidence>
<organism evidence="1 2">
    <name type="scientific">Sphingomonas naphthae</name>
    <dbReference type="NCBI Taxonomy" id="1813468"/>
    <lineage>
        <taxon>Bacteria</taxon>
        <taxon>Pseudomonadati</taxon>
        <taxon>Pseudomonadota</taxon>
        <taxon>Alphaproteobacteria</taxon>
        <taxon>Sphingomonadales</taxon>
        <taxon>Sphingomonadaceae</taxon>
        <taxon>Sphingomonas</taxon>
    </lineage>
</organism>
<dbReference type="Proteomes" id="UP001220395">
    <property type="component" value="Chromosome"/>
</dbReference>
<protein>
    <submittedName>
        <fullName evidence="1">Uncharacterized protein</fullName>
    </submittedName>
</protein>
<reference evidence="1 2" key="1">
    <citation type="submission" date="2023-02" db="EMBL/GenBank/DDBJ databases">
        <title>Genome sequence of Sphingomonas naphthae.</title>
        <authorList>
            <person name="Kim S."/>
            <person name="Heo J."/>
            <person name="Kwon S.-W."/>
        </authorList>
    </citation>
    <scope>NUCLEOTIDE SEQUENCE [LARGE SCALE GENOMIC DNA]</scope>
    <source>
        <strain evidence="1 2">KACC 18716</strain>
    </source>
</reference>